<dbReference type="InterPro" id="IPR003018">
    <property type="entry name" value="GAF"/>
</dbReference>
<sequence length="847" mass="93051">MDSPSAPNPKPEQLRLAALGELGVLDTEAEREFDALARVTASIMGVPNAGISLVDADRQWFKASHGIEIGETPRDIAFCDQVVARGEALLIADTLESEEFAANPLVTGYPRLRFYAGAPLMLDSGECVGSLCALDTVPHPDFPIEKLDRLRDLATLASELLEARGRRLRGEIAAKIVSATPHAVMAANHRAEIVYWNTAAEKMFGLPAAKAIGRNVMTIIPKKFHHGHQERFEAAAEGGPTRLVGTFVELEARHADGTVFPVELSLAPWGSQDMGGFAAVIRDTTDQMKLRAERDRNKQFLDAVVSNLPSMLFVKDTDTRRYLLVNRKAEEVIGRSAESMKGKSDAELFPGAGQTFEHNDLKVITQGGSSQTEAEFERDDATRVHIRTTRVLIDGPDRPNQYLLGLSEDITSMRKTEAARWRLANYDTLTGLLNRGSMLAQIERLIEAEHRFAILNIDLDRFKSVNDQFGHVTGDEVLKVVGARLADLSDENTQIARIGGDEFVCLMTGERLRERAARCAEKIIGGLRQPIKTRGITAHLGASIGVVLYPDDGRCVESLRQNSDLAMYRAKNEAKGEPCFFDDEMDAAERDRRTLERDLRTAIEEGRIDIAYQPIVCVATGEITSVEALARWSEPDRGAIPPDIFIALAEDCGLIDELGEQILRRACIDGLAWPEKLKVAVNLSPRQFYSGMLTDTVLRVVEETGFPAHRLQFEITENLVIQNAAEAFSQLEELKSHGIGISIDDFGIGYSSLSYFQSFSFNKVKIDKSFVSELDHSKAAKAIVQAVVGLATQLSMSVVAEGVETPLQRQMLEDLGCSHLQGYLISRPVSASVINAMVISEAALLPA</sequence>
<dbReference type="InterPro" id="IPR035965">
    <property type="entry name" value="PAS-like_dom_sf"/>
</dbReference>
<dbReference type="InterPro" id="IPR013767">
    <property type="entry name" value="PAS_fold"/>
</dbReference>
<dbReference type="InterPro" id="IPR013656">
    <property type="entry name" value="PAS_4"/>
</dbReference>
<gene>
    <name evidence="4" type="ORF">J121_2920</name>
</gene>
<dbReference type="PATRIC" id="fig|1306953.7.peg.3025"/>
<dbReference type="InterPro" id="IPR001633">
    <property type="entry name" value="EAL_dom"/>
</dbReference>
<dbReference type="InterPro" id="IPR000014">
    <property type="entry name" value="PAS"/>
</dbReference>
<dbReference type="InterPro" id="IPR043128">
    <property type="entry name" value="Rev_trsase/Diguanyl_cyclase"/>
</dbReference>
<dbReference type="CDD" id="cd00130">
    <property type="entry name" value="PAS"/>
    <property type="match status" value="2"/>
</dbReference>
<evidence type="ECO:0000313" key="4">
    <source>
        <dbReference type="EMBL" id="KNH03139.1"/>
    </source>
</evidence>
<dbReference type="Gene3D" id="3.30.450.20">
    <property type="entry name" value="PAS domain"/>
    <property type="match status" value="2"/>
</dbReference>
<dbReference type="EMBL" id="JYNE01000017">
    <property type="protein sequence ID" value="KNH03139.1"/>
    <property type="molecule type" value="Genomic_DNA"/>
</dbReference>
<evidence type="ECO:0000313" key="5">
    <source>
        <dbReference type="Proteomes" id="UP000037446"/>
    </source>
</evidence>
<dbReference type="Gene3D" id="3.30.70.270">
    <property type="match status" value="1"/>
</dbReference>
<dbReference type="InterPro" id="IPR001610">
    <property type="entry name" value="PAC"/>
</dbReference>
<evidence type="ECO:0000259" key="3">
    <source>
        <dbReference type="PROSITE" id="PS50887"/>
    </source>
</evidence>
<evidence type="ECO:0000259" key="2">
    <source>
        <dbReference type="PROSITE" id="PS50883"/>
    </source>
</evidence>
<dbReference type="SMART" id="SM00267">
    <property type="entry name" value="GGDEF"/>
    <property type="match status" value="1"/>
</dbReference>
<protein>
    <submittedName>
        <fullName evidence="4">Diguanylate cyclase/phosphodiesterase (GGDEF &amp; EAL domains) with PAS/PAC sensor(S)</fullName>
    </submittedName>
</protein>
<dbReference type="InterPro" id="IPR052155">
    <property type="entry name" value="Biofilm_reg_signaling"/>
</dbReference>
<feature type="domain" description="PAS" evidence="1">
    <location>
        <begin position="297"/>
        <end position="344"/>
    </location>
</feature>
<feature type="domain" description="GGDEF" evidence="3">
    <location>
        <begin position="450"/>
        <end position="583"/>
    </location>
</feature>
<dbReference type="InterPro" id="IPR035919">
    <property type="entry name" value="EAL_sf"/>
</dbReference>
<dbReference type="SUPFAM" id="SSF55073">
    <property type="entry name" value="Nucleotide cyclase"/>
    <property type="match status" value="1"/>
</dbReference>
<accession>A0A0L1KGZ2</accession>
<dbReference type="PROSITE" id="PS50112">
    <property type="entry name" value="PAS"/>
    <property type="match status" value="2"/>
</dbReference>
<dbReference type="Gene3D" id="3.20.20.450">
    <property type="entry name" value="EAL domain"/>
    <property type="match status" value="1"/>
</dbReference>
<name>A0A0L1KGZ2_9SPHN</name>
<dbReference type="Pfam" id="PF01590">
    <property type="entry name" value="GAF"/>
    <property type="match status" value="1"/>
</dbReference>
<dbReference type="CDD" id="cd01949">
    <property type="entry name" value="GGDEF"/>
    <property type="match status" value="1"/>
</dbReference>
<dbReference type="SMART" id="SM00091">
    <property type="entry name" value="PAS"/>
    <property type="match status" value="2"/>
</dbReference>
<evidence type="ECO:0000259" key="1">
    <source>
        <dbReference type="PROSITE" id="PS50112"/>
    </source>
</evidence>
<dbReference type="Pfam" id="PF00989">
    <property type="entry name" value="PAS"/>
    <property type="match status" value="1"/>
</dbReference>
<feature type="domain" description="PAS" evidence="1">
    <location>
        <begin position="169"/>
        <end position="239"/>
    </location>
</feature>
<dbReference type="InterPro" id="IPR000160">
    <property type="entry name" value="GGDEF_dom"/>
</dbReference>
<comment type="caution">
    <text evidence="4">The sequence shown here is derived from an EMBL/GenBank/DDBJ whole genome shotgun (WGS) entry which is preliminary data.</text>
</comment>
<dbReference type="NCBIfam" id="TIGR00254">
    <property type="entry name" value="GGDEF"/>
    <property type="match status" value="1"/>
</dbReference>
<dbReference type="PROSITE" id="PS50883">
    <property type="entry name" value="EAL"/>
    <property type="match status" value="1"/>
</dbReference>
<organism evidence="4 5">
    <name type="scientific">Qipengyuania citrea LAMA 915</name>
    <dbReference type="NCBI Taxonomy" id="1306953"/>
    <lineage>
        <taxon>Bacteria</taxon>
        <taxon>Pseudomonadati</taxon>
        <taxon>Pseudomonadota</taxon>
        <taxon>Alphaproteobacteria</taxon>
        <taxon>Sphingomonadales</taxon>
        <taxon>Erythrobacteraceae</taxon>
        <taxon>Qipengyuania</taxon>
    </lineage>
</organism>
<proteinExistence type="predicted"/>
<dbReference type="NCBIfam" id="TIGR00229">
    <property type="entry name" value="sensory_box"/>
    <property type="match status" value="2"/>
</dbReference>
<dbReference type="Pfam" id="PF00563">
    <property type="entry name" value="EAL"/>
    <property type="match status" value="1"/>
</dbReference>
<dbReference type="AlphaFoldDB" id="A0A0L1KGZ2"/>
<dbReference type="RefSeq" id="WP_050599485.1">
    <property type="nucleotide sequence ID" value="NZ_JYNE01000017.1"/>
</dbReference>
<feature type="domain" description="EAL" evidence="2">
    <location>
        <begin position="592"/>
        <end position="842"/>
    </location>
</feature>
<dbReference type="Gene3D" id="3.30.450.40">
    <property type="match status" value="1"/>
</dbReference>
<dbReference type="SMART" id="SM00052">
    <property type="entry name" value="EAL"/>
    <property type="match status" value="1"/>
</dbReference>
<dbReference type="InterPro" id="IPR029016">
    <property type="entry name" value="GAF-like_dom_sf"/>
</dbReference>
<dbReference type="SMART" id="SM00065">
    <property type="entry name" value="GAF"/>
    <property type="match status" value="1"/>
</dbReference>
<dbReference type="SUPFAM" id="SSF55785">
    <property type="entry name" value="PYP-like sensor domain (PAS domain)"/>
    <property type="match status" value="2"/>
</dbReference>
<dbReference type="InterPro" id="IPR029787">
    <property type="entry name" value="Nucleotide_cyclase"/>
</dbReference>
<dbReference type="GO" id="GO:0006355">
    <property type="term" value="P:regulation of DNA-templated transcription"/>
    <property type="evidence" value="ECO:0007669"/>
    <property type="project" value="InterPro"/>
</dbReference>
<dbReference type="SUPFAM" id="SSF141868">
    <property type="entry name" value="EAL domain-like"/>
    <property type="match status" value="1"/>
</dbReference>
<dbReference type="CDD" id="cd01948">
    <property type="entry name" value="EAL"/>
    <property type="match status" value="1"/>
</dbReference>
<dbReference type="PANTHER" id="PTHR44757:SF2">
    <property type="entry name" value="BIOFILM ARCHITECTURE MAINTENANCE PROTEIN MBAA"/>
    <property type="match status" value="1"/>
</dbReference>
<dbReference type="STRING" id="1306953.J121_2920"/>
<dbReference type="SUPFAM" id="SSF55781">
    <property type="entry name" value="GAF domain-like"/>
    <property type="match status" value="1"/>
</dbReference>
<dbReference type="Pfam" id="PF00990">
    <property type="entry name" value="GGDEF"/>
    <property type="match status" value="1"/>
</dbReference>
<dbReference type="PANTHER" id="PTHR44757">
    <property type="entry name" value="DIGUANYLATE CYCLASE DGCP"/>
    <property type="match status" value="1"/>
</dbReference>
<dbReference type="SMART" id="SM00086">
    <property type="entry name" value="PAC"/>
    <property type="match status" value="2"/>
</dbReference>
<dbReference type="Pfam" id="PF08448">
    <property type="entry name" value="PAS_4"/>
    <property type="match status" value="1"/>
</dbReference>
<dbReference type="Proteomes" id="UP000037446">
    <property type="component" value="Unassembled WGS sequence"/>
</dbReference>
<reference evidence="4" key="1">
    <citation type="submission" date="2015-02" db="EMBL/GenBank/DDBJ databases">
        <authorList>
            <person name="Chooi Y.-H."/>
        </authorList>
    </citation>
    <scope>NUCLEOTIDE SEQUENCE [LARGE SCALE GENOMIC DNA]</scope>
    <source>
        <strain evidence="4">LAMA 915</strain>
    </source>
</reference>
<dbReference type="PROSITE" id="PS50887">
    <property type="entry name" value="GGDEF"/>
    <property type="match status" value="1"/>
</dbReference>